<name>A0A084G4H0_PSEDA</name>
<feature type="compositionally biased region" description="Basic and acidic residues" evidence="1">
    <location>
        <begin position="205"/>
        <end position="214"/>
    </location>
</feature>
<feature type="region of interest" description="Disordered" evidence="1">
    <location>
        <begin position="1"/>
        <end position="154"/>
    </location>
</feature>
<evidence type="ECO:0000259" key="2">
    <source>
        <dbReference type="Pfam" id="PF19050"/>
    </source>
</evidence>
<feature type="compositionally biased region" description="Pro residues" evidence="1">
    <location>
        <begin position="126"/>
        <end position="138"/>
    </location>
</feature>
<feature type="domain" description="PhoD-like phosphatase" evidence="2">
    <location>
        <begin position="925"/>
        <end position="1178"/>
    </location>
</feature>
<dbReference type="RefSeq" id="XP_016642031.1">
    <property type="nucleotide sequence ID" value="XM_016788274.1"/>
</dbReference>
<feature type="compositionally biased region" description="Basic and acidic residues" evidence="1">
    <location>
        <begin position="284"/>
        <end position="309"/>
    </location>
</feature>
<dbReference type="KEGG" id="sapo:SAPIO_CDS6085"/>
<organism evidence="3 4">
    <name type="scientific">Pseudallescheria apiosperma</name>
    <name type="common">Scedosporium apiospermum</name>
    <dbReference type="NCBI Taxonomy" id="563466"/>
    <lineage>
        <taxon>Eukaryota</taxon>
        <taxon>Fungi</taxon>
        <taxon>Dikarya</taxon>
        <taxon>Ascomycota</taxon>
        <taxon>Pezizomycotina</taxon>
        <taxon>Sordariomycetes</taxon>
        <taxon>Hypocreomycetidae</taxon>
        <taxon>Microascales</taxon>
        <taxon>Microascaceae</taxon>
        <taxon>Scedosporium</taxon>
    </lineage>
</organism>
<dbReference type="HOGENOM" id="CLU_000998_0_1_1"/>
<feature type="compositionally biased region" description="Polar residues" evidence="1">
    <location>
        <begin position="1627"/>
        <end position="1639"/>
    </location>
</feature>
<dbReference type="VEuPathDB" id="FungiDB:SAPIO_CDS6085"/>
<feature type="compositionally biased region" description="Basic and acidic residues" evidence="1">
    <location>
        <begin position="1385"/>
        <end position="1394"/>
    </location>
</feature>
<dbReference type="Proteomes" id="UP000028545">
    <property type="component" value="Unassembled WGS sequence"/>
</dbReference>
<keyword evidence="4" id="KW-1185">Reference proteome</keyword>
<feature type="compositionally biased region" description="Polar residues" evidence="1">
    <location>
        <begin position="248"/>
        <end position="260"/>
    </location>
</feature>
<feature type="compositionally biased region" description="Polar residues" evidence="1">
    <location>
        <begin position="311"/>
        <end position="322"/>
    </location>
</feature>
<feature type="compositionally biased region" description="Basic and acidic residues" evidence="1">
    <location>
        <begin position="470"/>
        <end position="484"/>
    </location>
</feature>
<gene>
    <name evidence="3" type="ORF">SAPIO_CDS6085</name>
</gene>
<dbReference type="EMBL" id="JOWA01000100">
    <property type="protein sequence ID" value="KEZ42232.1"/>
    <property type="molecule type" value="Genomic_DNA"/>
</dbReference>
<dbReference type="InterPro" id="IPR038607">
    <property type="entry name" value="PhoD-like_sf"/>
</dbReference>
<evidence type="ECO:0000313" key="4">
    <source>
        <dbReference type="Proteomes" id="UP000028545"/>
    </source>
</evidence>
<feature type="compositionally biased region" description="Basic and acidic residues" evidence="1">
    <location>
        <begin position="371"/>
        <end position="381"/>
    </location>
</feature>
<comment type="caution">
    <text evidence="3">The sequence shown here is derived from an EMBL/GenBank/DDBJ whole genome shotgun (WGS) entry which is preliminary data.</text>
</comment>
<feature type="region of interest" description="Disordered" evidence="1">
    <location>
        <begin position="1625"/>
        <end position="1673"/>
    </location>
</feature>
<dbReference type="GeneID" id="27725157"/>
<dbReference type="Gene3D" id="3.60.21.70">
    <property type="entry name" value="PhoD-like phosphatase"/>
    <property type="match status" value="1"/>
</dbReference>
<reference evidence="3 4" key="1">
    <citation type="journal article" date="2014" name="Genome Announc.">
        <title>Draft genome sequence of the pathogenic fungus Scedosporium apiospermum.</title>
        <authorList>
            <person name="Vandeputte P."/>
            <person name="Ghamrawi S."/>
            <person name="Rechenmann M."/>
            <person name="Iltis A."/>
            <person name="Giraud S."/>
            <person name="Fleury M."/>
            <person name="Thornton C."/>
            <person name="Delhaes L."/>
            <person name="Meyer W."/>
            <person name="Papon N."/>
            <person name="Bouchara J.P."/>
        </authorList>
    </citation>
    <scope>NUCLEOTIDE SEQUENCE [LARGE SCALE GENOMIC DNA]</scope>
    <source>
        <strain evidence="3 4">IHEM 14462</strain>
    </source>
</reference>
<sequence>MSTAPYWGKLPAPAAATMPPSRPNRHSDDYGSPMDQTPADDKPPQRPQRFSVQTTNTTNTEAPTESTFSPFASPTASSFLGQGLAPRPPSYPYRNTPDYPPDIADKRSHRRTRTREDIEPPDLASPTPPAAPDVPRAPPLSYRHPYSNGGTPDPYAAAAAMVAAASKAARESASPVVPVSPLSANMESREGYYPRTPRSSQPDHLPMENNRRPMDSPQTRVAGEVPMQHVRKGSVKEVTTGRSFPLDASSQPRRASATSQPDRRRKFANDRSPLQRLELTLDSISKEEKRAKVEAAEQRARERARRAAEATKQSPSTPQQQVRFRERAPSASGSPREKPAARPTQHQTPRSVEPPVAVHRGPLTQNPPGDARPHQGPDPDRSVPVPVSMEPAPPVVDAASPPAAAAPVPQILETGNMGTPKRNLSFRERAAQQDLKPLNGLPHDSPVTPSTAPPPSNGGFSLTRSGSNKLKKDPPGDRWYRLRVEAQNALPQSYAQSPAHLTVTAAPENGYFQGHSQEVVHTPQQTRDIDSYPSFAASRQIAPPTRAFTEPPTQPQLHSQLQPQPQPQHQPQPQQPQPHLQPGIRRHDTEPIPRTTQTTVTFEDDPRVSKGYLSDGDSRATGTDLRRAEYTPGDGLYLPPNFLDEWKQATVGSLSGTLLHLAEDLPQGVGKDKTWWESEGSKRGISARPRKAEAFDGEYAETNGPTRFKPQLYLQCGPLLRYCGIRRELVAKSTRNPTIVEREIWRGTIMIVTRDSDSSYDITPTLRLFLQPIELLPPPPVQVNGDLSPEYVDPIAGHPKLGRRGETLYVRPVEHLEEAKDLSFNETEEGLYEATRSPPDVPLPKGVTDLPGSYASRHKRIKVDGEKVAKYKDVRGFRLHAERGHTFWRFNVEVELAEQQQRVAYRINRGPAMAFWVPAKGQPMNIMFHSCNGFGLNVERTDDFSGPDPLWRDVLNTHQARPFHVMIGGGGQIYNDSVIDNCRGFRQWYEMRNPLQKYSAPFLPELQNELEEFYLGQYCKWFSQGLFALANSQIPMVNMFDDHEIFDGYGSYPRRAMNCPVFAGLGAVAFKYYMLFQHQSVMDETDASEPSWILGTAPGPYIKELSRSLFMELGSEISLLAVDCRTERTELDVITEETLKQIMNRCFADVKSGSTKHLLVVLPIPIAYPRLDWLENILTSRLMRPVKAVGKTGVLGSKLNQLDAGSEVLDDLNDHWTAKNHKGERRDVIEELQDLAAIKSTRITILSGDVNLAAVGQFYSHPRFRLPKHKDYRYMPNIISSPIANSPPSNLIVDMVNKRNKVHHFDKYTEEDMIPMFPTGVEGKPRNNKRLLPHRNWCSIRVWAPGNTPPPSVAPSVRERSITPPPSSGSGGIFRRLSRRKNSTRRAEGPHDSRPPVSGSGGLFRSFSRRKSVDTGRPAPSSGKLVRSLSVNRAEFSARKLVGLSKPQGSYHGSNHQVHESDDRAGDYEPYGDVYDPRPAPEAGPGWTSRLRGGGEPEYEQGDEAAFTARPVRPAQPLPLDSSADDFVPKPFHRTPTGLSTKQRKHADDLAVDLEGGLDISLNVEVNPKDPAGITVPYRILVPRLFHDEEDEKKHDAMLASEQPTGFKRFLSLKGKKPAPEVVEQVTMEQQSPSLAHTQSLHKRTPPNGSYGYDTVSSVDRYDSQGDIRMGGR</sequence>
<feature type="compositionally biased region" description="Low complexity" evidence="1">
    <location>
        <begin position="395"/>
        <end position="409"/>
    </location>
</feature>
<accession>A0A084G4H0</accession>
<feature type="region of interest" description="Disordered" evidence="1">
    <location>
        <begin position="170"/>
        <end position="484"/>
    </location>
</feature>
<feature type="region of interest" description="Disordered" evidence="1">
    <location>
        <begin position="1348"/>
        <end position="1425"/>
    </location>
</feature>
<proteinExistence type="predicted"/>
<dbReference type="Pfam" id="PF19050">
    <property type="entry name" value="PhoD_2"/>
    <property type="match status" value="2"/>
</dbReference>
<dbReference type="OrthoDB" id="9999821at2759"/>
<feature type="compositionally biased region" description="Pro residues" evidence="1">
    <location>
        <begin position="564"/>
        <end position="576"/>
    </location>
</feature>
<dbReference type="OMA" id="MWRGSIM"/>
<feature type="region of interest" description="Disordered" evidence="1">
    <location>
        <begin position="545"/>
        <end position="628"/>
    </location>
</feature>
<evidence type="ECO:0000313" key="3">
    <source>
        <dbReference type="EMBL" id="KEZ42232.1"/>
    </source>
</evidence>
<feature type="compositionally biased region" description="Low complexity" evidence="1">
    <location>
        <begin position="170"/>
        <end position="184"/>
    </location>
</feature>
<feature type="compositionally biased region" description="Polar residues" evidence="1">
    <location>
        <begin position="458"/>
        <end position="468"/>
    </location>
</feature>
<dbReference type="PANTHER" id="PTHR46689:SF1">
    <property type="entry name" value="PHOD-LIKE PHOSPHATASE DOMAIN-CONTAINING PROTEIN"/>
    <property type="match status" value="1"/>
</dbReference>
<dbReference type="PANTHER" id="PTHR46689">
    <property type="entry name" value="MEMBRANE PROTEIN, PUTATIVE-RELATED"/>
    <property type="match status" value="1"/>
</dbReference>
<feature type="domain" description="PhoD-like phosphatase" evidence="2">
    <location>
        <begin position="1186"/>
        <end position="1345"/>
    </location>
</feature>
<dbReference type="InterPro" id="IPR018946">
    <property type="entry name" value="PhoD-like_MPP"/>
</dbReference>
<protein>
    <recommendedName>
        <fullName evidence="2">PhoD-like phosphatase domain-containing protein</fullName>
    </recommendedName>
</protein>
<evidence type="ECO:0000256" key="1">
    <source>
        <dbReference type="SAM" id="MobiDB-lite"/>
    </source>
</evidence>
<feature type="compositionally biased region" description="Low complexity" evidence="1">
    <location>
        <begin position="54"/>
        <end position="79"/>
    </location>
</feature>
<dbReference type="CDD" id="cd07389">
    <property type="entry name" value="MPP_PhoD"/>
    <property type="match status" value="1"/>
</dbReference>
<dbReference type="GO" id="GO:0016020">
    <property type="term" value="C:membrane"/>
    <property type="evidence" value="ECO:0007669"/>
    <property type="project" value="TreeGrafter"/>
</dbReference>
<dbReference type="InterPro" id="IPR043904">
    <property type="entry name" value="PhoD_2-like"/>
</dbReference>